<reference evidence="2 3" key="1">
    <citation type="submission" date="2023-09" db="EMBL/GenBank/DDBJ databases">
        <title>Complete Genome and Methylome dissection of Bacillus brevis NEB573 original source of BbsI restriction endonuclease.</title>
        <authorList>
            <person name="Fomenkov A."/>
            <person name="Roberts R.D."/>
        </authorList>
    </citation>
    <scope>NUCLEOTIDE SEQUENCE [LARGE SCALE GENOMIC DNA]</scope>
    <source>
        <strain evidence="2 3">NEB573</strain>
    </source>
</reference>
<dbReference type="InterPro" id="IPR011944">
    <property type="entry name" value="Steroid_delta5-4_isomerase"/>
</dbReference>
<evidence type="ECO:0000259" key="1">
    <source>
        <dbReference type="Pfam" id="PF14534"/>
    </source>
</evidence>
<dbReference type="EMBL" id="CP134050">
    <property type="protein sequence ID" value="WNC13630.1"/>
    <property type="molecule type" value="Genomic_DNA"/>
</dbReference>
<dbReference type="Pfam" id="PF14534">
    <property type="entry name" value="DUF4440"/>
    <property type="match status" value="1"/>
</dbReference>
<keyword evidence="3" id="KW-1185">Reference proteome</keyword>
<dbReference type="InterPro" id="IPR027843">
    <property type="entry name" value="DUF4440"/>
</dbReference>
<dbReference type="SUPFAM" id="SSF54427">
    <property type="entry name" value="NTF2-like"/>
    <property type="match status" value="1"/>
</dbReference>
<dbReference type="RefSeq" id="WP_310765178.1">
    <property type="nucleotide sequence ID" value="NZ_CP134050.1"/>
</dbReference>
<sequence>MSQLKSPVMHPQDMNAAFADAYNSRDLKRVLALYEPESILVNPRGDFEQGTTAFRATLHDFLKQEGTLVSKNMYCIPFEDLALLRAHYILETVDANGNPATVEGHTSEVVRRQADGSWKYIIDHPFGADPV</sequence>
<name>A0ABY9T0N4_BREBE</name>
<dbReference type="NCBIfam" id="TIGR02246">
    <property type="entry name" value="SgcJ/EcaC family oxidoreductase"/>
    <property type="match status" value="1"/>
</dbReference>
<proteinExistence type="predicted"/>
<organism evidence="2 3">
    <name type="scientific">Brevibacillus brevis</name>
    <name type="common">Bacillus brevis</name>
    <dbReference type="NCBI Taxonomy" id="1393"/>
    <lineage>
        <taxon>Bacteria</taxon>
        <taxon>Bacillati</taxon>
        <taxon>Bacillota</taxon>
        <taxon>Bacilli</taxon>
        <taxon>Bacillales</taxon>
        <taxon>Paenibacillaceae</taxon>
        <taxon>Brevibacillus</taxon>
    </lineage>
</organism>
<dbReference type="Proteomes" id="UP001256827">
    <property type="component" value="Chromosome"/>
</dbReference>
<feature type="domain" description="DUF4440" evidence="1">
    <location>
        <begin position="16"/>
        <end position="119"/>
    </location>
</feature>
<protein>
    <submittedName>
        <fullName evidence="2">SgcJ/EcaC family oxidoreductase</fullName>
    </submittedName>
</protein>
<dbReference type="InterPro" id="IPR032710">
    <property type="entry name" value="NTF2-like_dom_sf"/>
</dbReference>
<evidence type="ECO:0000313" key="3">
    <source>
        <dbReference type="Proteomes" id="UP001256827"/>
    </source>
</evidence>
<accession>A0ABY9T0N4</accession>
<dbReference type="Gene3D" id="3.10.450.50">
    <property type="match status" value="1"/>
</dbReference>
<evidence type="ECO:0000313" key="2">
    <source>
        <dbReference type="EMBL" id="WNC13630.1"/>
    </source>
</evidence>
<gene>
    <name evidence="2" type="ORF">RGB73_23510</name>
</gene>